<feature type="transmembrane region" description="Helical" evidence="1">
    <location>
        <begin position="52"/>
        <end position="73"/>
    </location>
</feature>
<organism evidence="3 4">
    <name type="scientific">Nitrosotalea devaniterrae</name>
    <dbReference type="NCBI Taxonomy" id="1078905"/>
    <lineage>
        <taxon>Archaea</taxon>
        <taxon>Nitrososphaerota</taxon>
        <taxon>Nitrososphaeria</taxon>
        <taxon>Nitrosotaleales</taxon>
        <taxon>Nitrosotaleaceae</taxon>
        <taxon>Nitrosotalea</taxon>
    </lineage>
</organism>
<feature type="domain" description="VTT" evidence="2">
    <location>
        <begin position="35"/>
        <end position="154"/>
    </location>
</feature>
<protein>
    <recommendedName>
        <fullName evidence="2">VTT domain-containing protein</fullName>
    </recommendedName>
</protein>
<dbReference type="Proteomes" id="UP000196239">
    <property type="component" value="Chromosome 1"/>
</dbReference>
<gene>
    <name evidence="3" type="ORF">NDEV_0767</name>
</gene>
<feature type="transmembrane region" description="Helical" evidence="1">
    <location>
        <begin position="20"/>
        <end position="45"/>
    </location>
</feature>
<dbReference type="PANTHER" id="PTHR42709">
    <property type="entry name" value="ALKALINE PHOSPHATASE LIKE PROTEIN"/>
    <property type="match status" value="1"/>
</dbReference>
<keyword evidence="1" id="KW-0812">Transmembrane</keyword>
<dbReference type="PANTHER" id="PTHR42709:SF4">
    <property type="entry name" value="INNER MEMBRANE PROTEIN YQAA"/>
    <property type="match status" value="1"/>
</dbReference>
<keyword evidence="4" id="KW-1185">Reference proteome</keyword>
<evidence type="ECO:0000256" key="1">
    <source>
        <dbReference type="SAM" id="Phobius"/>
    </source>
</evidence>
<keyword evidence="1" id="KW-0472">Membrane</keyword>
<reference evidence="4" key="1">
    <citation type="submission" date="2015-10" db="EMBL/GenBank/DDBJ databases">
        <authorList>
            <person name="Lehtovirta-Morley L.E."/>
            <person name="Vieille C."/>
        </authorList>
    </citation>
    <scope>NUCLEOTIDE SEQUENCE [LARGE SCALE GENOMIC DNA]</scope>
</reference>
<dbReference type="KEGG" id="ndv:NDEV_0767"/>
<dbReference type="Pfam" id="PF09335">
    <property type="entry name" value="VTT_dom"/>
    <property type="match status" value="1"/>
</dbReference>
<feature type="transmembrane region" description="Helical" evidence="1">
    <location>
        <begin position="138"/>
        <end position="160"/>
    </location>
</feature>
<keyword evidence="1" id="KW-1133">Transmembrane helix</keyword>
<evidence type="ECO:0000259" key="2">
    <source>
        <dbReference type="Pfam" id="PF09335"/>
    </source>
</evidence>
<proteinExistence type="predicted"/>
<name>A0A128A2G8_9ARCH</name>
<sequence>MLIDSLRPILENPFFVKYGLLGLFLNAVFASFVPFPIVVTSTALLLDGQSEIMVFIVMSIGSVIGGVLTYYIGYDGGKVYKILRKTHREEHQQKSFVWLSKYGWGIIFALSLVPILTEIVTVIAGVKKYNFKKFVISMSIARTASAFAAVYFGNMFLQYIKT</sequence>
<dbReference type="EMBL" id="LN890280">
    <property type="protein sequence ID" value="CUR51532.1"/>
    <property type="molecule type" value="Genomic_DNA"/>
</dbReference>
<dbReference type="InterPro" id="IPR051311">
    <property type="entry name" value="DedA_domain"/>
</dbReference>
<evidence type="ECO:0000313" key="4">
    <source>
        <dbReference type="Proteomes" id="UP000196239"/>
    </source>
</evidence>
<accession>A0A128A2G8</accession>
<dbReference type="AlphaFoldDB" id="A0A128A2G8"/>
<evidence type="ECO:0000313" key="3">
    <source>
        <dbReference type="EMBL" id="CUR51532.1"/>
    </source>
</evidence>
<feature type="transmembrane region" description="Helical" evidence="1">
    <location>
        <begin position="102"/>
        <end position="126"/>
    </location>
</feature>
<dbReference type="InterPro" id="IPR032816">
    <property type="entry name" value="VTT_dom"/>
</dbReference>